<dbReference type="AlphaFoldDB" id="A0A1V8SRL7"/>
<comment type="caution">
    <text evidence="1">The sequence shown here is derived from an EMBL/GenBank/DDBJ whole genome shotgun (WGS) entry which is preliminary data.</text>
</comment>
<reference evidence="2" key="1">
    <citation type="submission" date="2017-03" db="EMBL/GenBank/DDBJ databases">
        <title>Genomes of endolithic fungi from Antarctica.</title>
        <authorList>
            <person name="Coleine C."/>
            <person name="Masonjones S."/>
            <person name="Stajich J.E."/>
        </authorList>
    </citation>
    <scope>NUCLEOTIDE SEQUENCE [LARGE SCALE GENOMIC DNA]</scope>
    <source>
        <strain evidence="2">CCFEE 5527</strain>
    </source>
</reference>
<evidence type="ECO:0000313" key="1">
    <source>
        <dbReference type="EMBL" id="OQO01720.1"/>
    </source>
</evidence>
<proteinExistence type="predicted"/>
<sequence length="61" mass="6932">MNTDVHPNLAQLYVFGEGADAFPNEFLLNLACALYKSPEERLSFDKAHVKEITEKYTALEQ</sequence>
<dbReference type="Proteomes" id="UP000192596">
    <property type="component" value="Unassembled WGS sequence"/>
</dbReference>
<gene>
    <name evidence="1" type="ORF">B0A48_12757</name>
</gene>
<accession>A0A1V8SRL7</accession>
<keyword evidence="2" id="KW-1185">Reference proteome</keyword>
<evidence type="ECO:0000313" key="2">
    <source>
        <dbReference type="Proteomes" id="UP000192596"/>
    </source>
</evidence>
<dbReference type="EMBL" id="NAJO01000030">
    <property type="protein sequence ID" value="OQO01720.1"/>
    <property type="molecule type" value="Genomic_DNA"/>
</dbReference>
<dbReference type="InParanoid" id="A0A1V8SRL7"/>
<name>A0A1V8SRL7_9PEZI</name>
<protein>
    <submittedName>
        <fullName evidence="1">Uncharacterized protein</fullName>
    </submittedName>
</protein>
<organism evidence="1 2">
    <name type="scientific">Cryoendolithus antarcticus</name>
    <dbReference type="NCBI Taxonomy" id="1507870"/>
    <lineage>
        <taxon>Eukaryota</taxon>
        <taxon>Fungi</taxon>
        <taxon>Dikarya</taxon>
        <taxon>Ascomycota</taxon>
        <taxon>Pezizomycotina</taxon>
        <taxon>Dothideomycetes</taxon>
        <taxon>Dothideomycetidae</taxon>
        <taxon>Cladosporiales</taxon>
        <taxon>Cladosporiaceae</taxon>
        <taxon>Cryoendolithus</taxon>
    </lineage>
</organism>